<dbReference type="Proteomes" id="UP000515908">
    <property type="component" value="Chromosome 10"/>
</dbReference>
<sequence length="274" mass="31327">MSVNLSKADVLGFEASGVILLKNVLTPEQVTVLKRGIDRGFQNPSPRHKVASEESDTGKFFEDFRCWEEIPEYREIIFNSCLPKLASKLMQSKTVRLHHDHMLIKAPKTQARTPWHQDTPYYNLEGNQTISFWIPVDPVPVESGLEFIAGSHKWPWMMPRTFKDNAAKWFPEGSLPELPDIEGNRMQFPIVAFDMQPGDVVAFNFHMMHAGQGSTGMRRAMSIRYIGDDVVHIKRPWVTSPYFPELEKEGELASGSPFNHRLFPVVYVDKAIKL</sequence>
<dbReference type="Gene3D" id="2.60.120.620">
    <property type="entry name" value="q2cbj1_9rhob like domain"/>
    <property type="match status" value="1"/>
</dbReference>
<dbReference type="OrthoDB" id="445007at2759"/>
<reference evidence="2 3" key="1">
    <citation type="submission" date="2020-08" db="EMBL/GenBank/DDBJ databases">
        <authorList>
            <person name="Newling K."/>
            <person name="Davey J."/>
            <person name="Forrester S."/>
        </authorList>
    </citation>
    <scope>NUCLEOTIDE SEQUENCE [LARGE SCALE GENOMIC DNA]</scope>
    <source>
        <strain evidence="3">Crithidia deanei Carvalho (ATCC PRA-265)</strain>
    </source>
</reference>
<dbReference type="GO" id="GO:0051213">
    <property type="term" value="F:dioxygenase activity"/>
    <property type="evidence" value="ECO:0007669"/>
    <property type="project" value="UniProtKB-KW"/>
</dbReference>
<organism evidence="2 3">
    <name type="scientific">Angomonas deanei</name>
    <dbReference type="NCBI Taxonomy" id="59799"/>
    <lineage>
        <taxon>Eukaryota</taxon>
        <taxon>Discoba</taxon>
        <taxon>Euglenozoa</taxon>
        <taxon>Kinetoplastea</taxon>
        <taxon>Metakinetoplastina</taxon>
        <taxon>Trypanosomatida</taxon>
        <taxon>Trypanosomatidae</taxon>
        <taxon>Strigomonadinae</taxon>
        <taxon>Angomonas</taxon>
    </lineage>
</organism>
<dbReference type="PANTHER" id="PTHR20883">
    <property type="entry name" value="PHYTANOYL-COA DIOXYGENASE DOMAIN CONTAINING 1"/>
    <property type="match status" value="1"/>
</dbReference>
<dbReference type="VEuPathDB" id="TriTrypDB:ADEAN_000553400"/>
<evidence type="ECO:0000313" key="3">
    <source>
        <dbReference type="Proteomes" id="UP000515908"/>
    </source>
</evidence>
<dbReference type="InterPro" id="IPR008775">
    <property type="entry name" value="Phytyl_CoA_dOase-like"/>
</dbReference>
<keyword evidence="3" id="KW-1185">Reference proteome</keyword>
<evidence type="ECO:0000256" key="1">
    <source>
        <dbReference type="ARBA" id="ARBA00001962"/>
    </source>
</evidence>
<name>A0A7G2CDX1_9TRYP</name>
<evidence type="ECO:0000313" key="2">
    <source>
        <dbReference type="EMBL" id="CAD2218048.1"/>
    </source>
</evidence>
<dbReference type="AlphaFoldDB" id="A0A7G2CDX1"/>
<dbReference type="SUPFAM" id="SSF51197">
    <property type="entry name" value="Clavaminate synthase-like"/>
    <property type="match status" value="1"/>
</dbReference>
<dbReference type="EMBL" id="LR877154">
    <property type="protein sequence ID" value="CAD2218048.1"/>
    <property type="molecule type" value="Genomic_DNA"/>
</dbReference>
<accession>A0A7G2CDX1</accession>
<protein>
    <submittedName>
        <fullName evidence="2">Phytanoyl-CoA dioxygenase (PhyH), putative</fullName>
    </submittedName>
</protein>
<gene>
    <name evidence="2" type="ORF">ADEAN_000553400</name>
</gene>
<keyword evidence="2" id="KW-0223">Dioxygenase</keyword>
<dbReference type="PANTHER" id="PTHR20883:SF49">
    <property type="entry name" value="PHYTANOYL-COA DIOXYGENASE"/>
    <property type="match status" value="1"/>
</dbReference>
<proteinExistence type="predicted"/>
<dbReference type="Pfam" id="PF05721">
    <property type="entry name" value="PhyH"/>
    <property type="match status" value="1"/>
</dbReference>
<comment type="cofactor">
    <cofactor evidence="1">
        <name>Fe cation</name>
        <dbReference type="ChEBI" id="CHEBI:24875"/>
    </cofactor>
</comment>
<keyword evidence="2" id="KW-0560">Oxidoreductase</keyword>